<dbReference type="SMART" id="SM00342">
    <property type="entry name" value="HTH_ARAC"/>
    <property type="match status" value="1"/>
</dbReference>
<dbReference type="PANTHER" id="PTHR46796">
    <property type="entry name" value="HTH-TYPE TRANSCRIPTIONAL ACTIVATOR RHAS-RELATED"/>
    <property type="match status" value="1"/>
</dbReference>
<sequence length="386" mass="42271">MSVVLSTASLSAADRSELWHHAVSRTFIPLDVQLLEEDPSPGRIVSNQLGSLRISQVQAGPQTVTRSRRLIRDGKEHLILTLQQRGTAIKEQDGRQAWIGPGDFSLSDSSRPFRKTVQGDFSFTSFQFPRTDLRVSDEDLREVTATAFSGQEGSAALVAAYFARLAREAPGLDAFVGSQFAATALDLLALLINERCGRFASQAPEAAAATLVRVKDHILRHLADPGLSPPDIAAAHFMSVRYLHKLFQLEGVTVGEWIRTQRLERCRRDLLRSPALGYGVAAVARRWGFVSPSHFSRVFRAAYGVTPREWQTHGLSGDGRTRSEDGRTGSEDGRKRREVGRNGGEREGTPPRTGALHRSSPTSPTLGASCPTPRPTRPPSSPHSRP</sequence>
<name>A0ABU0QH96_9ACTN</name>
<evidence type="ECO:0000256" key="2">
    <source>
        <dbReference type="ARBA" id="ARBA00023125"/>
    </source>
</evidence>
<evidence type="ECO:0000259" key="5">
    <source>
        <dbReference type="PROSITE" id="PS01124"/>
    </source>
</evidence>
<dbReference type="InterPro" id="IPR050204">
    <property type="entry name" value="AraC_XylS_family_regulators"/>
</dbReference>
<dbReference type="PANTHER" id="PTHR46796:SF6">
    <property type="entry name" value="ARAC SUBFAMILY"/>
    <property type="match status" value="1"/>
</dbReference>
<keyword evidence="1" id="KW-0805">Transcription regulation</keyword>
<dbReference type="InterPro" id="IPR009057">
    <property type="entry name" value="Homeodomain-like_sf"/>
</dbReference>
<keyword evidence="2" id="KW-0238">DNA-binding</keyword>
<reference evidence="6 7" key="1">
    <citation type="submission" date="2023-07" db="EMBL/GenBank/DDBJ databases">
        <title>Comparative genomics of wheat-associated soil bacteria to identify genetic determinants of phenazine resistance.</title>
        <authorList>
            <person name="Mouncey N."/>
        </authorList>
    </citation>
    <scope>NUCLEOTIDE SEQUENCE [LARGE SCALE GENOMIC DNA]</scope>
    <source>
        <strain evidence="6 7">B3I12</strain>
    </source>
</reference>
<evidence type="ECO:0000256" key="1">
    <source>
        <dbReference type="ARBA" id="ARBA00023015"/>
    </source>
</evidence>
<dbReference type="Gene3D" id="1.10.10.60">
    <property type="entry name" value="Homeodomain-like"/>
    <property type="match status" value="1"/>
</dbReference>
<evidence type="ECO:0000256" key="4">
    <source>
        <dbReference type="SAM" id="MobiDB-lite"/>
    </source>
</evidence>
<keyword evidence="3" id="KW-0804">Transcription</keyword>
<organism evidence="6 7">
    <name type="scientific">Streptomyces africanus</name>
    <dbReference type="NCBI Taxonomy" id="231024"/>
    <lineage>
        <taxon>Bacteria</taxon>
        <taxon>Bacillati</taxon>
        <taxon>Actinomycetota</taxon>
        <taxon>Actinomycetes</taxon>
        <taxon>Kitasatosporales</taxon>
        <taxon>Streptomycetaceae</taxon>
        <taxon>Streptomyces</taxon>
    </lineage>
</organism>
<dbReference type="Pfam" id="PF14525">
    <property type="entry name" value="AraC_binding_2"/>
    <property type="match status" value="1"/>
</dbReference>
<dbReference type="InterPro" id="IPR020449">
    <property type="entry name" value="Tscrpt_reg_AraC-type_HTH"/>
</dbReference>
<dbReference type="Pfam" id="PF12833">
    <property type="entry name" value="HTH_18"/>
    <property type="match status" value="1"/>
</dbReference>
<dbReference type="InterPro" id="IPR018060">
    <property type="entry name" value="HTH_AraC"/>
</dbReference>
<dbReference type="InterPro" id="IPR035418">
    <property type="entry name" value="AraC-bd_2"/>
</dbReference>
<dbReference type="SUPFAM" id="SSF46689">
    <property type="entry name" value="Homeodomain-like"/>
    <property type="match status" value="1"/>
</dbReference>
<feature type="domain" description="HTH araC/xylS-type" evidence="5">
    <location>
        <begin position="212"/>
        <end position="313"/>
    </location>
</feature>
<feature type="compositionally biased region" description="Pro residues" evidence="4">
    <location>
        <begin position="372"/>
        <end position="386"/>
    </location>
</feature>
<evidence type="ECO:0000313" key="7">
    <source>
        <dbReference type="Proteomes" id="UP001232755"/>
    </source>
</evidence>
<evidence type="ECO:0000313" key="6">
    <source>
        <dbReference type="EMBL" id="MDQ0746748.1"/>
    </source>
</evidence>
<accession>A0ABU0QH96</accession>
<feature type="region of interest" description="Disordered" evidence="4">
    <location>
        <begin position="310"/>
        <end position="386"/>
    </location>
</feature>
<dbReference type="EMBL" id="JAUSYP010000001">
    <property type="protein sequence ID" value="MDQ0746748.1"/>
    <property type="molecule type" value="Genomic_DNA"/>
</dbReference>
<keyword evidence="7" id="KW-1185">Reference proteome</keyword>
<dbReference type="Proteomes" id="UP001232755">
    <property type="component" value="Unassembled WGS sequence"/>
</dbReference>
<dbReference type="PRINTS" id="PR00032">
    <property type="entry name" value="HTHARAC"/>
</dbReference>
<feature type="compositionally biased region" description="Basic and acidic residues" evidence="4">
    <location>
        <begin position="319"/>
        <end position="349"/>
    </location>
</feature>
<gene>
    <name evidence="6" type="ORF">QF034_000979</name>
</gene>
<dbReference type="PROSITE" id="PS01124">
    <property type="entry name" value="HTH_ARAC_FAMILY_2"/>
    <property type="match status" value="1"/>
</dbReference>
<comment type="caution">
    <text evidence="6">The sequence shown here is derived from an EMBL/GenBank/DDBJ whole genome shotgun (WGS) entry which is preliminary data.</text>
</comment>
<proteinExistence type="predicted"/>
<protein>
    <submittedName>
        <fullName evidence="6">AraC-like DNA-binding protein</fullName>
    </submittedName>
</protein>
<evidence type="ECO:0000256" key="3">
    <source>
        <dbReference type="ARBA" id="ARBA00023163"/>
    </source>
</evidence>